<proteinExistence type="predicted"/>
<accession>A0A1B1YAC4</accession>
<dbReference type="EMBL" id="CP014672">
    <property type="protein sequence ID" value="ANW97721.1"/>
    <property type="molecule type" value="Genomic_DNA"/>
</dbReference>
<evidence type="ECO:0000313" key="1">
    <source>
        <dbReference type="EMBL" id="ANW97721.1"/>
    </source>
</evidence>
<gene>
    <name evidence="1" type="ORF">CSTERTH_01080</name>
</gene>
<protein>
    <submittedName>
        <fullName evidence="1">Uncharacterized protein</fullName>
    </submittedName>
</protein>
<dbReference type="AlphaFoldDB" id="A0A1B1YAC4"/>
<dbReference type="Proteomes" id="UP000092971">
    <property type="component" value="Chromosome"/>
</dbReference>
<name>A0A1B1YAC4_THEST</name>
<sequence>MNINPLILSAFNGIGCPVSPIKHNGNEDTFIVFYTYLENPELFADDEEIAEVTYGTVTIYSKSNFKSLAKEVKTRLKQAGFIVRSSGPEMYDNDTGYFSYPIEICIEETEG</sequence>
<dbReference type="RefSeq" id="WP_065821265.1">
    <property type="nucleotide sequence ID" value="NZ_CP014672.1"/>
</dbReference>
<evidence type="ECO:0000313" key="2">
    <source>
        <dbReference type="Proteomes" id="UP000092971"/>
    </source>
</evidence>
<reference evidence="1 2" key="1">
    <citation type="submission" date="2016-02" db="EMBL/GenBank/DDBJ databases">
        <title>Comparison of Clostridium stercorarium subspecies using comparative genomics and transcriptomics.</title>
        <authorList>
            <person name="Schellenberg J."/>
            <person name="Thallinger G."/>
            <person name="Levin D.B."/>
            <person name="Zhang X."/>
            <person name="Alvare G."/>
            <person name="Fristensky B."/>
            <person name="Sparling R."/>
        </authorList>
    </citation>
    <scope>NUCLEOTIDE SEQUENCE [LARGE SCALE GENOMIC DNA]</scope>
    <source>
        <strain evidence="1 2">DSM 2910</strain>
    </source>
</reference>
<dbReference type="OrthoDB" id="2454603at2"/>
<organism evidence="1 2">
    <name type="scientific">Thermoclostridium stercorarium subsp. thermolacticum DSM 2910</name>
    <dbReference type="NCBI Taxonomy" id="1121336"/>
    <lineage>
        <taxon>Bacteria</taxon>
        <taxon>Bacillati</taxon>
        <taxon>Bacillota</taxon>
        <taxon>Clostridia</taxon>
        <taxon>Eubacteriales</taxon>
        <taxon>Oscillospiraceae</taxon>
        <taxon>Thermoclostridium</taxon>
    </lineage>
</organism>